<dbReference type="Proteomes" id="UP000622547">
    <property type="component" value="Unassembled WGS sequence"/>
</dbReference>
<gene>
    <name evidence="1" type="ORF">Pph01_62550</name>
</gene>
<dbReference type="AlphaFoldDB" id="A0A8J3UAK7"/>
<accession>A0A8J3UAK7</accession>
<dbReference type="EMBL" id="BOOP01000031">
    <property type="protein sequence ID" value="GII41252.1"/>
    <property type="molecule type" value="Genomic_DNA"/>
</dbReference>
<dbReference type="Gene3D" id="3.90.70.10">
    <property type="entry name" value="Cysteine proteinases"/>
    <property type="match status" value="2"/>
</dbReference>
<dbReference type="RefSeq" id="WP_204076725.1">
    <property type="nucleotide sequence ID" value="NZ_BAABHI010000012.1"/>
</dbReference>
<evidence type="ECO:0000313" key="1">
    <source>
        <dbReference type="EMBL" id="GII41252.1"/>
    </source>
</evidence>
<protein>
    <recommendedName>
        <fullName evidence="3">Peptidase C1A papain C-terminal domain-containing protein</fullName>
    </recommendedName>
</protein>
<name>A0A8J3UAK7_9ACTN</name>
<comment type="caution">
    <text evidence="1">The sequence shown here is derived from an EMBL/GenBank/DDBJ whole genome shotgun (WGS) entry which is preliminary data.</text>
</comment>
<sequence length="239" mass="26743">MSITNGDATGAPPLGRRAPADWRHVERYPYSAIAPQTVPVVERALPLPAFRRLYDQQREGACVGFSSSWMMSVLNRPLYDARWLWSRAKEVDEWPSTNPGDDQGTSVRAAMDVLRDEGHCRLFRGRRQAVSLTDGIAANRWATTVDEVRTCIAYGTPVVLGCNWYSNFDRPDDGGWIGKGDLGAVRGGHAICVYRASDSRQAVRLVNSWGTSYPLVWLPYEILQRLIDEDGEVTLVTDR</sequence>
<dbReference type="InterPro" id="IPR038765">
    <property type="entry name" value="Papain-like_cys_pep_sf"/>
</dbReference>
<dbReference type="SUPFAM" id="SSF54001">
    <property type="entry name" value="Cysteine proteinases"/>
    <property type="match status" value="1"/>
</dbReference>
<evidence type="ECO:0000313" key="2">
    <source>
        <dbReference type="Proteomes" id="UP000622547"/>
    </source>
</evidence>
<evidence type="ECO:0008006" key="3">
    <source>
        <dbReference type="Google" id="ProtNLM"/>
    </source>
</evidence>
<reference evidence="1 2" key="1">
    <citation type="submission" date="2021-01" db="EMBL/GenBank/DDBJ databases">
        <title>Whole genome shotgun sequence of Planotetraspora phitsanulokensis NBRC 104273.</title>
        <authorList>
            <person name="Komaki H."/>
            <person name="Tamura T."/>
        </authorList>
    </citation>
    <scope>NUCLEOTIDE SEQUENCE [LARGE SCALE GENOMIC DNA]</scope>
    <source>
        <strain evidence="1 2">NBRC 104273</strain>
    </source>
</reference>
<keyword evidence="2" id="KW-1185">Reference proteome</keyword>
<proteinExistence type="predicted"/>
<organism evidence="1 2">
    <name type="scientific">Planotetraspora phitsanulokensis</name>
    <dbReference type="NCBI Taxonomy" id="575192"/>
    <lineage>
        <taxon>Bacteria</taxon>
        <taxon>Bacillati</taxon>
        <taxon>Actinomycetota</taxon>
        <taxon>Actinomycetes</taxon>
        <taxon>Streptosporangiales</taxon>
        <taxon>Streptosporangiaceae</taxon>
        <taxon>Planotetraspora</taxon>
    </lineage>
</organism>